<evidence type="ECO:0000313" key="1">
    <source>
        <dbReference type="EMBL" id="KRY44320.1"/>
    </source>
</evidence>
<reference evidence="1 2" key="1">
    <citation type="submission" date="2015-01" db="EMBL/GenBank/DDBJ databases">
        <title>Evolution of Trichinella species and genotypes.</title>
        <authorList>
            <person name="Korhonen P.K."/>
            <person name="Edoardo P."/>
            <person name="Giuseppe L.R."/>
            <person name="Gasser R.B."/>
        </authorList>
    </citation>
    <scope>NUCLEOTIDE SEQUENCE [LARGE SCALE GENOMIC DNA]</scope>
    <source>
        <strain evidence="1">ISS120</strain>
    </source>
</reference>
<gene>
    <name evidence="1" type="ORF">T03_1107</name>
</gene>
<sequence length="54" mass="6419">MEVPARKKRFLVSAEFFEQQMQKRGTVERKCICDGYWKIVSVHQVDLFVGLTRE</sequence>
<comment type="caution">
    <text evidence="1">The sequence shown here is derived from an EMBL/GenBank/DDBJ whole genome shotgun (WGS) entry which is preliminary data.</text>
</comment>
<evidence type="ECO:0000313" key="2">
    <source>
        <dbReference type="Proteomes" id="UP000054653"/>
    </source>
</evidence>
<dbReference type="AlphaFoldDB" id="A0A0V1C546"/>
<protein>
    <submittedName>
        <fullName evidence="1">Uncharacterized protein</fullName>
    </submittedName>
</protein>
<dbReference type="Proteomes" id="UP000054653">
    <property type="component" value="Unassembled WGS sequence"/>
</dbReference>
<organism evidence="1 2">
    <name type="scientific">Trichinella britovi</name>
    <name type="common">Parasitic roundworm</name>
    <dbReference type="NCBI Taxonomy" id="45882"/>
    <lineage>
        <taxon>Eukaryota</taxon>
        <taxon>Metazoa</taxon>
        <taxon>Ecdysozoa</taxon>
        <taxon>Nematoda</taxon>
        <taxon>Enoplea</taxon>
        <taxon>Dorylaimia</taxon>
        <taxon>Trichinellida</taxon>
        <taxon>Trichinellidae</taxon>
        <taxon>Trichinella</taxon>
    </lineage>
</organism>
<name>A0A0V1C546_TRIBR</name>
<accession>A0A0V1C546</accession>
<dbReference type="EMBL" id="JYDI01000636">
    <property type="protein sequence ID" value="KRY44320.1"/>
    <property type="molecule type" value="Genomic_DNA"/>
</dbReference>
<keyword evidence="2" id="KW-1185">Reference proteome</keyword>
<proteinExistence type="predicted"/>